<dbReference type="EMBL" id="RDQH01000331">
    <property type="protein sequence ID" value="RXH98006.1"/>
    <property type="molecule type" value="Genomic_DNA"/>
</dbReference>
<dbReference type="FunFam" id="1.25.40.20:FF:000412">
    <property type="entry name" value="Ankyrin repeat-containing protein ITN1 isoform C"/>
    <property type="match status" value="1"/>
</dbReference>
<dbReference type="SUPFAM" id="SSF48403">
    <property type="entry name" value="Ankyrin repeat"/>
    <property type="match status" value="2"/>
</dbReference>
<dbReference type="Pfam" id="PF13962">
    <property type="entry name" value="PGG"/>
    <property type="match status" value="1"/>
</dbReference>
<protein>
    <recommendedName>
        <fullName evidence="3">PGG domain-containing protein</fullName>
    </recommendedName>
</protein>
<dbReference type="InterPro" id="IPR002110">
    <property type="entry name" value="Ankyrin_rpt"/>
</dbReference>
<feature type="domain" description="PGG" evidence="3">
    <location>
        <begin position="559"/>
        <end position="673"/>
    </location>
</feature>
<evidence type="ECO:0000313" key="5">
    <source>
        <dbReference type="Proteomes" id="UP000290289"/>
    </source>
</evidence>
<feature type="transmembrane region" description="Helical" evidence="2">
    <location>
        <begin position="680"/>
        <end position="699"/>
    </location>
</feature>
<evidence type="ECO:0000256" key="2">
    <source>
        <dbReference type="SAM" id="Phobius"/>
    </source>
</evidence>
<dbReference type="Proteomes" id="UP000290289">
    <property type="component" value="Chromosome 5"/>
</dbReference>
<dbReference type="Pfam" id="PF12796">
    <property type="entry name" value="Ank_2"/>
    <property type="match status" value="1"/>
</dbReference>
<proteinExistence type="predicted"/>
<evidence type="ECO:0000256" key="1">
    <source>
        <dbReference type="SAM" id="MobiDB-lite"/>
    </source>
</evidence>
<dbReference type="GO" id="GO:0016020">
    <property type="term" value="C:membrane"/>
    <property type="evidence" value="ECO:0007669"/>
    <property type="project" value="TreeGrafter"/>
</dbReference>
<feature type="transmembrane region" description="Helical" evidence="2">
    <location>
        <begin position="605"/>
        <end position="628"/>
    </location>
</feature>
<keyword evidence="5" id="KW-1185">Reference proteome</keyword>
<comment type="caution">
    <text evidence="4">The sequence shown here is derived from an EMBL/GenBank/DDBJ whole genome shotgun (WGS) entry which is preliminary data.</text>
</comment>
<dbReference type="InterPro" id="IPR036770">
    <property type="entry name" value="Ankyrin_rpt-contain_sf"/>
</dbReference>
<evidence type="ECO:0000259" key="3">
    <source>
        <dbReference type="Pfam" id="PF13962"/>
    </source>
</evidence>
<dbReference type="SMART" id="SM00248">
    <property type="entry name" value="ANK"/>
    <property type="match status" value="4"/>
</dbReference>
<name>A0A498JSI6_MALDO</name>
<dbReference type="AlphaFoldDB" id="A0A498JSI6"/>
<keyword evidence="2" id="KW-0812">Transmembrane</keyword>
<keyword evidence="2" id="KW-1133">Transmembrane helix</keyword>
<feature type="transmembrane region" description="Helical" evidence="2">
    <location>
        <begin position="565"/>
        <end position="585"/>
    </location>
</feature>
<keyword evidence="2" id="KW-0472">Membrane</keyword>
<dbReference type="InterPro" id="IPR026961">
    <property type="entry name" value="PGG_dom"/>
</dbReference>
<organism evidence="4 5">
    <name type="scientific">Malus domestica</name>
    <name type="common">Apple</name>
    <name type="synonym">Pyrus malus</name>
    <dbReference type="NCBI Taxonomy" id="3750"/>
    <lineage>
        <taxon>Eukaryota</taxon>
        <taxon>Viridiplantae</taxon>
        <taxon>Streptophyta</taxon>
        <taxon>Embryophyta</taxon>
        <taxon>Tracheophyta</taxon>
        <taxon>Spermatophyta</taxon>
        <taxon>Magnoliopsida</taxon>
        <taxon>eudicotyledons</taxon>
        <taxon>Gunneridae</taxon>
        <taxon>Pentapetalae</taxon>
        <taxon>rosids</taxon>
        <taxon>fabids</taxon>
        <taxon>Rosales</taxon>
        <taxon>Rosaceae</taxon>
        <taxon>Amygdaloideae</taxon>
        <taxon>Maleae</taxon>
        <taxon>Malus</taxon>
    </lineage>
</organism>
<feature type="region of interest" description="Disordered" evidence="1">
    <location>
        <begin position="1"/>
        <end position="35"/>
    </location>
</feature>
<dbReference type="STRING" id="3750.A0A498JSI6"/>
<gene>
    <name evidence="4" type="ORF">DVH24_010331</name>
</gene>
<dbReference type="Gene3D" id="1.25.40.20">
    <property type="entry name" value="Ankyrin repeat-containing domain"/>
    <property type="match status" value="2"/>
</dbReference>
<sequence length="725" mass="80496">MDIRSDRSIISENGSTDVVGSSSTHREQSSQEIEGSTTIVSFQGYTCSTRTRRYPLPPLVGTPIIAIIPSPEIYQPPPPPDNTPWGDNDSGCTHIFDQVRKERLAAKETQGGSSWLPSKFLEWGRSRMHFNDDTVTPNGSVPTEVAAASTPAAAPTPNSNTISSLPINASLVPYVQLHLAALNGDWIAANNFLVSNPEAVRAKITKGSETALHIAAGAKHTTFVQELVKWMMPSDLELKNDVGNTALYFAAVSGVKRIAEIMVDKNPRLPQIRGSKDSTPLHMATLLGHREMVWYLYDKTDTILKDSDRVGLLIAAIAADLYDLALDIIQKHPDMAFARDDENRETALHVMARKHSAYYNGSQPGVLQRFVFSVPRIKVCYNKKVMHTQAIELVKQLWKKVLTLENDSKISDLIRAPSRLLFSAAELGNIDFLIILMRTYPNLIWKVDEQNRSIFHTAVVHRQEKVFNLIYELGGLKDIIASYKDEDNNNMLHLAAKLAPDDRLNIDTGAALQFRRELQWFKEVKKIVQPLYKEMRNSDGKTPQVLFTEEHKDLLREGEKWMKGTASSCMLVATLIATVMFAVFSTVPGGNNNDTGIPIFLNSRAFMVFAISDALSLVSSATSILSFLSILTSRYAEEDFLHSLPNRLIVGLATLFISIVTMMITFVASLYIVLGHGYQGIKFPITLAAGVPVSFYALLQFPLLGDMISHAYISRVSFRPMGALN</sequence>
<dbReference type="PANTHER" id="PTHR24177:SF292">
    <property type="entry name" value="ANKYRIN REPEAT FAMILY PROTEIN-RELATED"/>
    <property type="match status" value="1"/>
</dbReference>
<feature type="compositionally biased region" description="Polar residues" evidence="1">
    <location>
        <begin position="10"/>
        <end position="23"/>
    </location>
</feature>
<dbReference type="PANTHER" id="PTHR24177">
    <property type="entry name" value="CASKIN"/>
    <property type="match status" value="1"/>
</dbReference>
<accession>A0A498JSI6</accession>
<evidence type="ECO:0000313" key="4">
    <source>
        <dbReference type="EMBL" id="RXH98006.1"/>
    </source>
</evidence>
<feature type="transmembrane region" description="Helical" evidence="2">
    <location>
        <begin position="648"/>
        <end position="674"/>
    </location>
</feature>
<reference evidence="4 5" key="1">
    <citation type="submission" date="2018-10" db="EMBL/GenBank/DDBJ databases">
        <title>A high-quality apple genome assembly.</title>
        <authorList>
            <person name="Hu J."/>
        </authorList>
    </citation>
    <scope>NUCLEOTIDE SEQUENCE [LARGE SCALE GENOMIC DNA]</scope>
    <source>
        <strain evidence="5">cv. HFTH1</strain>
        <tissue evidence="4">Young leaf</tissue>
    </source>
</reference>